<dbReference type="InterPro" id="IPR000524">
    <property type="entry name" value="Tscrpt_reg_HTH_GntR"/>
</dbReference>
<dbReference type="SUPFAM" id="SSF46785">
    <property type="entry name" value="Winged helix' DNA-binding domain"/>
    <property type="match status" value="1"/>
</dbReference>
<keyword evidence="6" id="KW-1185">Reference proteome</keyword>
<dbReference type="InterPro" id="IPR008920">
    <property type="entry name" value="TF_FadR/GntR_C"/>
</dbReference>
<evidence type="ECO:0000313" key="5">
    <source>
        <dbReference type="EMBL" id="UOF92186.1"/>
    </source>
</evidence>
<dbReference type="RefSeq" id="WP_347438872.1">
    <property type="nucleotide sequence ID" value="NZ_CP089291.1"/>
</dbReference>
<dbReference type="Gene3D" id="1.20.120.530">
    <property type="entry name" value="GntR ligand-binding domain-like"/>
    <property type="match status" value="1"/>
</dbReference>
<dbReference type="PROSITE" id="PS50949">
    <property type="entry name" value="HTH_GNTR"/>
    <property type="match status" value="1"/>
</dbReference>
<evidence type="ECO:0000313" key="6">
    <source>
        <dbReference type="Proteomes" id="UP000830167"/>
    </source>
</evidence>
<dbReference type="SUPFAM" id="SSF48008">
    <property type="entry name" value="GntR ligand-binding domain-like"/>
    <property type="match status" value="1"/>
</dbReference>
<keyword evidence="2" id="KW-0238">DNA-binding</keyword>
<dbReference type="SMART" id="SM00345">
    <property type="entry name" value="HTH_GNTR"/>
    <property type="match status" value="1"/>
</dbReference>
<evidence type="ECO:0000256" key="3">
    <source>
        <dbReference type="ARBA" id="ARBA00023163"/>
    </source>
</evidence>
<dbReference type="EMBL" id="CP089291">
    <property type="protein sequence ID" value="UOF92186.1"/>
    <property type="molecule type" value="Genomic_DNA"/>
</dbReference>
<reference evidence="5" key="1">
    <citation type="submission" date="2021-12" db="EMBL/GenBank/DDBJ databases">
        <title>Alicyclobacillaceae gen. nov., sp. nov., isolated from chalcocite enrichment system.</title>
        <authorList>
            <person name="Jiang Z."/>
        </authorList>
    </citation>
    <scope>NUCLEOTIDE SEQUENCE</scope>
    <source>
        <strain evidence="5">MYW30-H2</strain>
    </source>
</reference>
<keyword evidence="1" id="KW-0805">Transcription regulation</keyword>
<evidence type="ECO:0000259" key="4">
    <source>
        <dbReference type="PROSITE" id="PS50949"/>
    </source>
</evidence>
<dbReference type="SMART" id="SM00895">
    <property type="entry name" value="FCD"/>
    <property type="match status" value="1"/>
</dbReference>
<dbReference type="InterPro" id="IPR011711">
    <property type="entry name" value="GntR_C"/>
</dbReference>
<evidence type="ECO:0000256" key="1">
    <source>
        <dbReference type="ARBA" id="ARBA00023015"/>
    </source>
</evidence>
<evidence type="ECO:0000256" key="2">
    <source>
        <dbReference type="ARBA" id="ARBA00023125"/>
    </source>
</evidence>
<dbReference type="PRINTS" id="PR00035">
    <property type="entry name" value="HTHGNTR"/>
</dbReference>
<dbReference type="InterPro" id="IPR036390">
    <property type="entry name" value="WH_DNA-bd_sf"/>
</dbReference>
<dbReference type="CDD" id="cd07377">
    <property type="entry name" value="WHTH_GntR"/>
    <property type="match status" value="1"/>
</dbReference>
<dbReference type="InterPro" id="IPR036388">
    <property type="entry name" value="WH-like_DNA-bd_sf"/>
</dbReference>
<name>A0ABY4CNV8_9BACL</name>
<accession>A0ABY4CNV8</accession>
<dbReference type="Pfam" id="PF00392">
    <property type="entry name" value="GntR"/>
    <property type="match status" value="1"/>
</dbReference>
<keyword evidence="3" id="KW-0804">Transcription</keyword>
<protein>
    <submittedName>
        <fullName evidence="5">FadR family transcriptional regulator</fullName>
    </submittedName>
</protein>
<proteinExistence type="predicted"/>
<dbReference type="Gene3D" id="1.10.10.10">
    <property type="entry name" value="Winged helix-like DNA-binding domain superfamily/Winged helix DNA-binding domain"/>
    <property type="match status" value="1"/>
</dbReference>
<dbReference type="Pfam" id="PF07729">
    <property type="entry name" value="FCD"/>
    <property type="match status" value="1"/>
</dbReference>
<dbReference type="PANTHER" id="PTHR43537:SF5">
    <property type="entry name" value="UXU OPERON TRANSCRIPTIONAL REGULATOR"/>
    <property type="match status" value="1"/>
</dbReference>
<gene>
    <name evidence="5" type="ORF">LSG31_08440</name>
</gene>
<feature type="domain" description="HTH gntR-type" evidence="4">
    <location>
        <begin position="9"/>
        <end position="77"/>
    </location>
</feature>
<dbReference type="Proteomes" id="UP000830167">
    <property type="component" value="Chromosome"/>
</dbReference>
<organism evidence="5 6">
    <name type="scientific">Fodinisporobacter ferrooxydans</name>
    <dbReference type="NCBI Taxonomy" id="2901836"/>
    <lineage>
        <taxon>Bacteria</taxon>
        <taxon>Bacillati</taxon>
        <taxon>Bacillota</taxon>
        <taxon>Bacilli</taxon>
        <taxon>Bacillales</taxon>
        <taxon>Alicyclobacillaceae</taxon>
        <taxon>Fodinisporobacter</taxon>
    </lineage>
</organism>
<dbReference type="PANTHER" id="PTHR43537">
    <property type="entry name" value="TRANSCRIPTIONAL REGULATOR, GNTR FAMILY"/>
    <property type="match status" value="1"/>
</dbReference>
<sequence length="243" mass="27084">MDLMPVKAKKNYEEIVEQLKSAIQNGKFPPGSRLPSVRELSNQFAVGQAAVREALSALKAMGLITIKQGSGTYVEQFDPNEIVSEITRALDQVNFLSKEDIRSLLELRKIIEAGSAKLAARRRTKEDLEMMGSILNNMEKDLNSAVLGEKADWEFHYTIAAASKNPFLLTLMDSIAETIQASLKANRTKLYQIPGGPQRLLEEHKGIYHAILATDEVTAEKLIVTHLSNVDTALEIIEQMYKK</sequence>